<dbReference type="InterPro" id="IPR038716">
    <property type="entry name" value="P1/P2_N_sf"/>
</dbReference>
<evidence type="ECO:0000256" key="7">
    <source>
        <dbReference type="ARBA" id="ARBA00041116"/>
    </source>
</evidence>
<dbReference type="FunFam" id="1.10.10.1410:FF:000002">
    <property type="entry name" value="60S acidic ribosomal protein P2"/>
    <property type="match status" value="1"/>
</dbReference>
<dbReference type="GO" id="GO:0006414">
    <property type="term" value="P:translational elongation"/>
    <property type="evidence" value="ECO:0007669"/>
    <property type="project" value="InterPro"/>
</dbReference>
<dbReference type="Proteomes" id="UP001208570">
    <property type="component" value="Unassembled WGS sequence"/>
</dbReference>
<evidence type="ECO:0000313" key="11">
    <source>
        <dbReference type="Proteomes" id="UP001208570"/>
    </source>
</evidence>
<evidence type="ECO:0000256" key="8">
    <source>
        <dbReference type="ARBA" id="ARBA00042918"/>
    </source>
</evidence>
<organism evidence="10 11">
    <name type="scientific">Paralvinella palmiformis</name>
    <dbReference type="NCBI Taxonomy" id="53620"/>
    <lineage>
        <taxon>Eukaryota</taxon>
        <taxon>Metazoa</taxon>
        <taxon>Spiralia</taxon>
        <taxon>Lophotrochozoa</taxon>
        <taxon>Annelida</taxon>
        <taxon>Polychaeta</taxon>
        <taxon>Sedentaria</taxon>
        <taxon>Canalipalpata</taxon>
        <taxon>Terebellida</taxon>
        <taxon>Terebelliformia</taxon>
        <taxon>Alvinellidae</taxon>
        <taxon>Paralvinella</taxon>
    </lineage>
</organism>
<dbReference type="EMBL" id="JAODUP010000258">
    <property type="protein sequence ID" value="KAK2154755.1"/>
    <property type="molecule type" value="Genomic_DNA"/>
</dbReference>
<dbReference type="CDD" id="cd05831">
    <property type="entry name" value="Ribosomal_P1"/>
    <property type="match status" value="1"/>
</dbReference>
<dbReference type="PANTHER" id="PTHR45696:SF10">
    <property type="entry name" value="LARGE RIBOSOMAL SUBUNIT PROTEIN P1"/>
    <property type="match status" value="1"/>
</dbReference>
<feature type="region of interest" description="Disordered" evidence="9">
    <location>
        <begin position="91"/>
        <end position="116"/>
    </location>
</feature>
<comment type="similarity">
    <text evidence="2">Belongs to the eukaryotic ribosomal protein P1/P2 family.</text>
</comment>
<comment type="caution">
    <text evidence="10">The sequence shown here is derived from an EMBL/GenBank/DDBJ whole genome shotgun (WGS) entry which is preliminary data.</text>
</comment>
<dbReference type="GO" id="GO:0002181">
    <property type="term" value="P:cytoplasmic translation"/>
    <property type="evidence" value="ECO:0007669"/>
    <property type="project" value="TreeGrafter"/>
</dbReference>
<keyword evidence="4" id="KW-0687">Ribonucleoprotein</keyword>
<dbReference type="GO" id="GO:0043021">
    <property type="term" value="F:ribonucleoprotein complex binding"/>
    <property type="evidence" value="ECO:0007669"/>
    <property type="project" value="TreeGrafter"/>
</dbReference>
<protein>
    <recommendedName>
        <fullName evidence="7">Large ribosomal subunit protein P1</fullName>
    </recommendedName>
    <alternativeName>
        <fullName evidence="8">60S acidic ribosomal protein P1</fullName>
    </alternativeName>
    <alternativeName>
        <fullName evidence="6">60S acidic ribosomal protein P2</fullName>
    </alternativeName>
    <alternativeName>
        <fullName evidence="5">Large ribosomal subunit protein P2</fullName>
    </alternativeName>
</protein>
<evidence type="ECO:0000256" key="1">
    <source>
        <dbReference type="ARBA" id="ARBA00003362"/>
    </source>
</evidence>
<evidence type="ECO:0000256" key="4">
    <source>
        <dbReference type="ARBA" id="ARBA00023274"/>
    </source>
</evidence>
<dbReference type="GO" id="GO:0003735">
    <property type="term" value="F:structural constituent of ribosome"/>
    <property type="evidence" value="ECO:0007669"/>
    <property type="project" value="InterPro"/>
</dbReference>
<dbReference type="InterPro" id="IPR027534">
    <property type="entry name" value="Ribosomal_P1/P2"/>
</dbReference>
<comment type="function">
    <text evidence="1">Plays an important role in the elongation step of protein synthesis.</text>
</comment>
<gene>
    <name evidence="10" type="ORF">LSH36_258g02037</name>
</gene>
<evidence type="ECO:0000313" key="10">
    <source>
        <dbReference type="EMBL" id="KAK2154755.1"/>
    </source>
</evidence>
<dbReference type="PANTHER" id="PTHR45696">
    <property type="entry name" value="60S ACIDIC RIBOSOMAL PROTEIN P1"/>
    <property type="match status" value="1"/>
</dbReference>
<reference evidence="10" key="1">
    <citation type="journal article" date="2023" name="Mol. Biol. Evol.">
        <title>Third-Generation Sequencing Reveals the Adaptive Role of the Epigenome in Three Deep-Sea Polychaetes.</title>
        <authorList>
            <person name="Perez M."/>
            <person name="Aroh O."/>
            <person name="Sun Y."/>
            <person name="Lan Y."/>
            <person name="Juniper S.K."/>
            <person name="Young C.R."/>
            <person name="Angers B."/>
            <person name="Qian P.Y."/>
        </authorList>
    </citation>
    <scope>NUCLEOTIDE SEQUENCE</scope>
    <source>
        <strain evidence="10">P08H-3</strain>
    </source>
</reference>
<dbReference type="GO" id="GO:0030295">
    <property type="term" value="F:protein kinase activator activity"/>
    <property type="evidence" value="ECO:0007669"/>
    <property type="project" value="TreeGrafter"/>
</dbReference>
<evidence type="ECO:0000256" key="3">
    <source>
        <dbReference type="ARBA" id="ARBA00022980"/>
    </source>
</evidence>
<evidence type="ECO:0000256" key="5">
    <source>
        <dbReference type="ARBA" id="ARBA00035301"/>
    </source>
</evidence>
<evidence type="ECO:0000256" key="6">
    <source>
        <dbReference type="ARBA" id="ARBA00035443"/>
    </source>
</evidence>
<evidence type="ECO:0000256" key="9">
    <source>
        <dbReference type="SAM" id="MobiDB-lite"/>
    </source>
</evidence>
<keyword evidence="3" id="KW-0689">Ribosomal protein</keyword>
<name>A0AAD9JMG8_9ANNE</name>
<dbReference type="AlphaFoldDB" id="A0AAD9JMG8"/>
<dbReference type="Pfam" id="PF00428">
    <property type="entry name" value="Ribosomal_60s"/>
    <property type="match status" value="1"/>
</dbReference>
<feature type="compositionally biased region" description="Basic and acidic residues" evidence="9">
    <location>
        <begin position="95"/>
        <end position="110"/>
    </location>
</feature>
<proteinExistence type="inferred from homology"/>
<keyword evidence="11" id="KW-1185">Reference proteome</keyword>
<dbReference type="HAMAP" id="MF_01478">
    <property type="entry name" value="Ribosomal_L12_arch"/>
    <property type="match status" value="1"/>
</dbReference>
<accession>A0AAD9JMG8</accession>
<evidence type="ECO:0000256" key="2">
    <source>
        <dbReference type="ARBA" id="ARBA00005436"/>
    </source>
</evidence>
<dbReference type="Gene3D" id="1.10.10.1410">
    <property type="match status" value="1"/>
</dbReference>
<sequence length="200" mass="22068">MCPVPCFHRYHYMSDYTYDDPQKASSAPARKRKHCSADKLNTILKAAHVEVEPYWPTLFARALTGLNVKDLITNIGSAAAAGGGAAAAAPAAGGAKEEAKEEKKEEKKEESEESEDDMGFVYFIQMVKLGQSEKEAFKLGVRSFSSLPVNIRDQTGCSMTCFKHKLDIYLQNIPDKPKIPGYAMEMDTNSITSMKSSRES</sequence>
<dbReference type="GO" id="GO:0022625">
    <property type="term" value="C:cytosolic large ribosomal subunit"/>
    <property type="evidence" value="ECO:0007669"/>
    <property type="project" value="TreeGrafter"/>
</dbReference>